<dbReference type="EMBL" id="QXXQ01000006">
    <property type="protein sequence ID" value="RID91559.1"/>
    <property type="molecule type" value="Genomic_DNA"/>
</dbReference>
<protein>
    <submittedName>
        <fullName evidence="1">Uncharacterized protein</fullName>
    </submittedName>
</protein>
<gene>
    <name evidence="1" type="ORF">D2N39_12725</name>
</gene>
<sequence>MITITIACPEALIADANQLARCIGYGPDDDQTYGAASWQDAGGNRYAVASGPVGAAFPQAAASLLASPQWGADMAAAARAQAAIRIWTEDQPITASPDHIAVVIGDDARAALAGLGVTQVPEEAEA</sequence>
<organism evidence="1 2">
    <name type="scientific">Gemmobacter lutimaris</name>
    <dbReference type="NCBI Taxonomy" id="2306023"/>
    <lineage>
        <taxon>Bacteria</taxon>
        <taxon>Pseudomonadati</taxon>
        <taxon>Pseudomonadota</taxon>
        <taxon>Alphaproteobacteria</taxon>
        <taxon>Rhodobacterales</taxon>
        <taxon>Paracoccaceae</taxon>
        <taxon>Gemmobacter</taxon>
    </lineage>
</organism>
<keyword evidence="2" id="KW-1185">Reference proteome</keyword>
<reference evidence="1 2" key="1">
    <citation type="submission" date="2018-09" db="EMBL/GenBank/DDBJ databases">
        <title>Gemmobacter lutimaris sp. nov., a marine bacterium isolated from tidal flat.</title>
        <authorList>
            <person name="Lee D.W."/>
            <person name="Yoo Y."/>
            <person name="Kim J.-J."/>
            <person name="Kim B.S."/>
        </authorList>
    </citation>
    <scope>NUCLEOTIDE SEQUENCE [LARGE SCALE GENOMIC DNA]</scope>
    <source>
        <strain evidence="1 2">YJ-T1-11</strain>
    </source>
</reference>
<dbReference type="RefSeq" id="WP_119135163.1">
    <property type="nucleotide sequence ID" value="NZ_QXXQ01000006.1"/>
</dbReference>
<evidence type="ECO:0000313" key="2">
    <source>
        <dbReference type="Proteomes" id="UP000266649"/>
    </source>
</evidence>
<evidence type="ECO:0000313" key="1">
    <source>
        <dbReference type="EMBL" id="RID91559.1"/>
    </source>
</evidence>
<proteinExistence type="predicted"/>
<dbReference type="AlphaFoldDB" id="A0A398BLG6"/>
<accession>A0A398BLG6</accession>
<dbReference type="Proteomes" id="UP000266649">
    <property type="component" value="Unassembled WGS sequence"/>
</dbReference>
<comment type="caution">
    <text evidence="1">The sequence shown here is derived from an EMBL/GenBank/DDBJ whole genome shotgun (WGS) entry which is preliminary data.</text>
</comment>
<name>A0A398BLG6_9RHOB</name>
<dbReference type="OrthoDB" id="7866420at2"/>